<organism evidence="9 10">
    <name type="scientific">Cervus elaphus hippelaphus</name>
    <name type="common">European red deer</name>
    <dbReference type="NCBI Taxonomy" id="46360"/>
    <lineage>
        <taxon>Eukaryota</taxon>
        <taxon>Metazoa</taxon>
        <taxon>Chordata</taxon>
        <taxon>Craniata</taxon>
        <taxon>Vertebrata</taxon>
        <taxon>Euteleostomi</taxon>
        <taxon>Mammalia</taxon>
        <taxon>Eutheria</taxon>
        <taxon>Laurasiatheria</taxon>
        <taxon>Artiodactyla</taxon>
        <taxon>Ruminantia</taxon>
        <taxon>Pecora</taxon>
        <taxon>Cervidae</taxon>
        <taxon>Cervinae</taxon>
        <taxon>Cervus</taxon>
    </lineage>
</organism>
<keyword evidence="2" id="KW-0813">Transport</keyword>
<protein>
    <submittedName>
        <fullName evidence="9">ABCB7</fullName>
    </submittedName>
</protein>
<evidence type="ECO:0000256" key="2">
    <source>
        <dbReference type="ARBA" id="ARBA00022448"/>
    </source>
</evidence>
<dbReference type="GO" id="GO:0006879">
    <property type="term" value="P:intracellular iron ion homeostasis"/>
    <property type="evidence" value="ECO:0007669"/>
    <property type="project" value="TreeGrafter"/>
</dbReference>
<keyword evidence="5 6" id="KW-0472">Membrane</keyword>
<evidence type="ECO:0000259" key="8">
    <source>
        <dbReference type="PROSITE" id="PS50929"/>
    </source>
</evidence>
<dbReference type="AlphaFoldDB" id="A0A212C0T6"/>
<accession>A0A212C0T6</accession>
<feature type="non-terminal residue" evidence="9">
    <location>
        <position position="245"/>
    </location>
</feature>
<feature type="domain" description="ABC transmembrane type-1" evidence="8">
    <location>
        <begin position="52"/>
        <end position="187"/>
    </location>
</feature>
<proteinExistence type="predicted"/>
<dbReference type="Gene3D" id="1.20.1560.10">
    <property type="entry name" value="ABC transporter type 1, transmembrane domain"/>
    <property type="match status" value="1"/>
</dbReference>
<dbReference type="GO" id="GO:0005524">
    <property type="term" value="F:ATP binding"/>
    <property type="evidence" value="ECO:0007669"/>
    <property type="project" value="InterPro"/>
</dbReference>
<feature type="chain" id="PRO_5012668151" evidence="7">
    <location>
        <begin position="17"/>
        <end position="245"/>
    </location>
</feature>
<reference evidence="9 10" key="1">
    <citation type="journal article" date="2018" name="Mol. Genet. Genomics">
        <title>The red deer Cervus elaphus genome CerEla1.0: sequencing, annotating, genes, and chromosomes.</title>
        <authorList>
            <person name="Bana N.A."/>
            <person name="Nyiri A."/>
            <person name="Nagy J."/>
            <person name="Frank K."/>
            <person name="Nagy T."/>
            <person name="Steger V."/>
            <person name="Schiller M."/>
            <person name="Lakatos P."/>
            <person name="Sugar L."/>
            <person name="Horn P."/>
            <person name="Barta E."/>
            <person name="Orosz L."/>
        </authorList>
    </citation>
    <scope>NUCLEOTIDE SEQUENCE [LARGE SCALE GENOMIC DNA]</scope>
    <source>
        <strain evidence="9">Hungarian</strain>
    </source>
</reference>
<evidence type="ECO:0000256" key="7">
    <source>
        <dbReference type="SAM" id="SignalP"/>
    </source>
</evidence>
<comment type="caution">
    <text evidence="9">The sequence shown here is derived from an EMBL/GenBank/DDBJ whole genome shotgun (WGS) entry which is preliminary data.</text>
</comment>
<keyword evidence="4 6" id="KW-1133">Transmembrane helix</keyword>
<feature type="transmembrane region" description="Helical" evidence="6">
    <location>
        <begin position="90"/>
        <end position="108"/>
    </location>
</feature>
<evidence type="ECO:0000313" key="9">
    <source>
        <dbReference type="EMBL" id="OWJ99556.1"/>
    </source>
</evidence>
<dbReference type="GO" id="GO:0140359">
    <property type="term" value="F:ABC-type transporter activity"/>
    <property type="evidence" value="ECO:0007669"/>
    <property type="project" value="InterPro"/>
</dbReference>
<dbReference type="EMBL" id="MKHE01000034">
    <property type="protein sequence ID" value="OWJ99556.1"/>
    <property type="molecule type" value="Genomic_DNA"/>
</dbReference>
<dbReference type="InterPro" id="IPR036640">
    <property type="entry name" value="ABC1_TM_sf"/>
</dbReference>
<evidence type="ECO:0000256" key="3">
    <source>
        <dbReference type="ARBA" id="ARBA00022692"/>
    </source>
</evidence>
<evidence type="ECO:0000256" key="5">
    <source>
        <dbReference type="ARBA" id="ARBA00023136"/>
    </source>
</evidence>
<dbReference type="InterPro" id="IPR011527">
    <property type="entry name" value="ABC1_TM_dom"/>
</dbReference>
<gene>
    <name evidence="9" type="ORF">Celaphus_00009831</name>
</gene>
<dbReference type="PROSITE" id="PS50929">
    <property type="entry name" value="ABC_TM1F"/>
    <property type="match status" value="1"/>
</dbReference>
<dbReference type="Pfam" id="PF00664">
    <property type="entry name" value="ABC_membrane"/>
    <property type="match status" value="1"/>
</dbReference>
<dbReference type="InterPro" id="IPR039421">
    <property type="entry name" value="Type_1_exporter"/>
</dbReference>
<dbReference type="InterPro" id="IPR027417">
    <property type="entry name" value="P-loop_NTPase"/>
</dbReference>
<dbReference type="SUPFAM" id="SSF90123">
    <property type="entry name" value="ABC transporter transmembrane region"/>
    <property type="match status" value="1"/>
</dbReference>
<keyword evidence="10" id="KW-1185">Reference proteome</keyword>
<evidence type="ECO:0000256" key="4">
    <source>
        <dbReference type="ARBA" id="ARBA00022989"/>
    </source>
</evidence>
<comment type="subcellular location">
    <subcellularLocation>
        <location evidence="1">Membrane</location>
        <topology evidence="1">Multi-pass membrane protein</topology>
    </subcellularLocation>
</comment>
<evidence type="ECO:0000256" key="6">
    <source>
        <dbReference type="SAM" id="Phobius"/>
    </source>
</evidence>
<evidence type="ECO:0000313" key="10">
    <source>
        <dbReference type="Proteomes" id="UP000242450"/>
    </source>
</evidence>
<name>A0A212C0T6_CEREH</name>
<keyword evidence="3 6" id="KW-0812">Transmembrane</keyword>
<dbReference type="PANTHER" id="PTHR24221:SF402">
    <property type="entry name" value="IRON-SULFUR CLUSTERS TRANSPORTER ABCB7, MITOCHONDRIAL"/>
    <property type="match status" value="1"/>
</dbReference>
<dbReference type="PANTHER" id="PTHR24221">
    <property type="entry name" value="ATP-BINDING CASSETTE SUB-FAMILY B"/>
    <property type="match status" value="1"/>
</dbReference>
<feature type="transmembrane region" description="Helical" evidence="6">
    <location>
        <begin position="161"/>
        <end position="178"/>
    </location>
</feature>
<keyword evidence="7" id="KW-0732">Signal</keyword>
<dbReference type="GO" id="GO:0005743">
    <property type="term" value="C:mitochondrial inner membrane"/>
    <property type="evidence" value="ECO:0007669"/>
    <property type="project" value="TreeGrafter"/>
</dbReference>
<dbReference type="OrthoDB" id="6500128at2759"/>
<sequence length="245" mass="26741">MALLAIHSWRWAAAAAAFEKRRHAEILFRPLVSFRGPGPQWRSRQLRGSGTAGISQAMNIVVPFMFKYAVDSLNQMSGNMLNLSDAPNTVATMATAVLIGCIAGAAFFNEVRNAVFGKVAQNSIRRIAKNVFLHLHNLDLAFHLSRQTGALSKAIDRGTRGISFVLSALVFNLLPIMFEVTLVSGVLDAVLFHNTIYYNLLYGNISASPEEVYAVAKLAGLHDAILRMPHGYDTQVGERGLKLSG</sequence>
<feature type="signal peptide" evidence="7">
    <location>
        <begin position="1"/>
        <end position="16"/>
    </location>
</feature>
<evidence type="ECO:0000256" key="1">
    <source>
        <dbReference type="ARBA" id="ARBA00004141"/>
    </source>
</evidence>
<dbReference type="SUPFAM" id="SSF52540">
    <property type="entry name" value="P-loop containing nucleoside triphosphate hydrolases"/>
    <property type="match status" value="1"/>
</dbReference>
<dbReference type="Proteomes" id="UP000242450">
    <property type="component" value="Chromosome X"/>
</dbReference>